<dbReference type="EMBL" id="CP070496">
    <property type="protein sequence ID" value="QSB04274.1"/>
    <property type="molecule type" value="Genomic_DNA"/>
</dbReference>
<evidence type="ECO:0000259" key="2">
    <source>
        <dbReference type="Pfam" id="PF01370"/>
    </source>
</evidence>
<dbReference type="Gene3D" id="3.40.50.720">
    <property type="entry name" value="NAD(P)-binding Rossmann-like Domain"/>
    <property type="match status" value="1"/>
</dbReference>
<dbReference type="AlphaFoldDB" id="A0A895XG15"/>
<protein>
    <submittedName>
        <fullName evidence="4">TIGR01777 family oxidoreductase</fullName>
    </submittedName>
</protein>
<sequence>MRIVMAGSSGFLGTALTNALREDDHHVIRLVRHPARSKDEVEWNPYQGDLNPSIVEGAEAVVNLCGVSIGGKRWNSAYKRRIQVSREIPTKVLAQAIAEAGVPTMLSGSAVGIYGGRGETPVDENAPAAGDFLGTTAKQWEESTAEAASSGCRVVNLRTSHVFGPGALMLQKLAPAFKVGLGGYFGNGQQYLPWISLRDWVRAVTMLMNSEISGPVNLVSPTPTRNKEFTKALGRQLNRPAVWPIPGFAARIVAGEAAVELLRGSKIIPSVLRENGFEYLDPTIDSALAYSLTD</sequence>
<dbReference type="SUPFAM" id="SSF51735">
    <property type="entry name" value="NAD(P)-binding Rossmann-fold domains"/>
    <property type="match status" value="1"/>
</dbReference>
<feature type="domain" description="NAD-dependent epimerase/dehydratase" evidence="2">
    <location>
        <begin position="3"/>
        <end position="210"/>
    </location>
</feature>
<reference evidence="4" key="1">
    <citation type="submission" date="2021-02" db="EMBL/GenBank/DDBJ databases">
        <title>Natronoglycomyces albus gen. nov., sp. nov, a haloalkaliphilic actinobacterium from a soda solonchak soil.</title>
        <authorList>
            <person name="Sorokin D.Y."/>
            <person name="Khijniak T.V."/>
            <person name="Zakharycheva A.P."/>
            <person name="Boueva O.V."/>
            <person name="Ariskina E.V."/>
            <person name="Hahnke R.L."/>
            <person name="Bunk B."/>
            <person name="Sproer C."/>
            <person name="Schumann P."/>
            <person name="Evtushenko L.I."/>
            <person name="Kublanov I.V."/>
        </authorList>
    </citation>
    <scope>NUCLEOTIDE SEQUENCE</scope>
    <source>
        <strain evidence="4">DSM 106290</strain>
    </source>
</reference>
<dbReference type="InterPro" id="IPR001509">
    <property type="entry name" value="Epimerase_deHydtase"/>
</dbReference>
<evidence type="ECO:0000313" key="5">
    <source>
        <dbReference type="Proteomes" id="UP000662939"/>
    </source>
</evidence>
<evidence type="ECO:0000256" key="1">
    <source>
        <dbReference type="ARBA" id="ARBA00009353"/>
    </source>
</evidence>
<dbReference type="InterPro" id="IPR010099">
    <property type="entry name" value="SDR39U1"/>
</dbReference>
<organism evidence="4 5">
    <name type="scientific">Natronoglycomyces albus</name>
    <dbReference type="NCBI Taxonomy" id="2811108"/>
    <lineage>
        <taxon>Bacteria</taxon>
        <taxon>Bacillati</taxon>
        <taxon>Actinomycetota</taxon>
        <taxon>Actinomycetes</taxon>
        <taxon>Glycomycetales</taxon>
        <taxon>Glycomycetaceae</taxon>
        <taxon>Natronoglycomyces</taxon>
    </lineage>
</organism>
<comment type="similarity">
    <text evidence="1">Belongs to the NAD(P)-dependent epimerase/dehydratase family. SDR39U1 subfamily.</text>
</comment>
<evidence type="ECO:0000259" key="3">
    <source>
        <dbReference type="Pfam" id="PF08338"/>
    </source>
</evidence>
<evidence type="ECO:0000313" key="4">
    <source>
        <dbReference type="EMBL" id="QSB04274.1"/>
    </source>
</evidence>
<dbReference type="Pfam" id="PF01370">
    <property type="entry name" value="Epimerase"/>
    <property type="match status" value="1"/>
</dbReference>
<keyword evidence="5" id="KW-1185">Reference proteome</keyword>
<dbReference type="Proteomes" id="UP000662939">
    <property type="component" value="Chromosome"/>
</dbReference>
<gene>
    <name evidence="4" type="ORF">JQS30_10725</name>
</gene>
<dbReference type="KEGG" id="nav:JQS30_10725"/>
<dbReference type="PANTHER" id="PTHR11092">
    <property type="entry name" value="SUGAR NUCLEOTIDE EPIMERASE RELATED"/>
    <property type="match status" value="1"/>
</dbReference>
<accession>A0A895XG15</accession>
<dbReference type="InterPro" id="IPR036291">
    <property type="entry name" value="NAD(P)-bd_dom_sf"/>
</dbReference>
<dbReference type="RefSeq" id="WP_213170272.1">
    <property type="nucleotide sequence ID" value="NZ_CP070496.1"/>
</dbReference>
<dbReference type="InterPro" id="IPR013549">
    <property type="entry name" value="DUF1731"/>
</dbReference>
<dbReference type="PANTHER" id="PTHR11092:SF0">
    <property type="entry name" value="EPIMERASE FAMILY PROTEIN SDR39U1"/>
    <property type="match status" value="1"/>
</dbReference>
<dbReference type="Pfam" id="PF08338">
    <property type="entry name" value="DUF1731"/>
    <property type="match status" value="1"/>
</dbReference>
<dbReference type="NCBIfam" id="TIGR01777">
    <property type="entry name" value="yfcH"/>
    <property type="match status" value="1"/>
</dbReference>
<name>A0A895XG15_9ACTN</name>
<proteinExistence type="inferred from homology"/>
<feature type="domain" description="DUF1731" evidence="3">
    <location>
        <begin position="245"/>
        <end position="289"/>
    </location>
</feature>